<gene>
    <name evidence="3" type="ORF">MGAL_10B089961</name>
</gene>
<reference evidence="3" key="1">
    <citation type="submission" date="2018-11" db="EMBL/GenBank/DDBJ databases">
        <authorList>
            <person name="Alioto T."/>
            <person name="Alioto T."/>
        </authorList>
    </citation>
    <scope>NUCLEOTIDE SEQUENCE</scope>
</reference>
<proteinExistence type="predicted"/>
<dbReference type="CDD" id="cd19757">
    <property type="entry name" value="Bbox1"/>
    <property type="match status" value="1"/>
</dbReference>
<dbReference type="OrthoDB" id="264520at2759"/>
<sequence>MALSKSQLGIQSPIQCQLCEKDPKISWKCLECDLLMCSVCKHIIHPKIKTAGEHRILDIKDIGKISSPNKDIRLQKVKCEGNKLKEIFNFNIEVYGIAITPGNDLLIASDGPVLKQIKSGTNKILDTVYDLKTYKPGTIYVTKNNKVMVGVFVTEEKCMVIIMDDKGNHQKLYGEGSSSISFCYTYKITSTIDGHIFVIDQINDYFEGRVVVLGQEDTINTYCGSPPINTENTPFTPSDLTTTPADNVIVVDADNYALHILNSPGNLVTYISTKGIVIAQYPFSLGLTMVGQFCMLYLGTTTKDGSKDKAKLYKMNLIGC</sequence>
<dbReference type="InterPro" id="IPR000315">
    <property type="entry name" value="Znf_B-box"/>
</dbReference>
<dbReference type="SUPFAM" id="SSF63829">
    <property type="entry name" value="Calcium-dependent phosphotriesterase"/>
    <property type="match status" value="1"/>
</dbReference>
<keyword evidence="4" id="KW-1185">Reference proteome</keyword>
<name>A0A8B6C3Q8_MYTGA</name>
<dbReference type="PROSITE" id="PS50119">
    <property type="entry name" value="ZF_BBOX"/>
    <property type="match status" value="1"/>
</dbReference>
<dbReference type="EMBL" id="UYJE01001093">
    <property type="protein sequence ID" value="VDH99052.1"/>
    <property type="molecule type" value="Genomic_DNA"/>
</dbReference>
<accession>A0A8B6C3Q8</accession>
<dbReference type="AlphaFoldDB" id="A0A8B6C3Q8"/>
<keyword evidence="1" id="KW-0862">Zinc</keyword>
<feature type="domain" description="B box-type" evidence="2">
    <location>
        <begin position="11"/>
        <end position="59"/>
    </location>
</feature>
<protein>
    <recommendedName>
        <fullName evidence="2">B box-type domain-containing protein</fullName>
    </recommendedName>
</protein>
<evidence type="ECO:0000313" key="3">
    <source>
        <dbReference type="EMBL" id="VDH99052.1"/>
    </source>
</evidence>
<dbReference type="Gene3D" id="4.10.830.40">
    <property type="match status" value="1"/>
</dbReference>
<keyword evidence="1" id="KW-0863">Zinc-finger</keyword>
<comment type="caution">
    <text evidence="3">The sequence shown here is derived from an EMBL/GenBank/DDBJ whole genome shotgun (WGS) entry which is preliminary data.</text>
</comment>
<organism evidence="3 4">
    <name type="scientific">Mytilus galloprovincialis</name>
    <name type="common">Mediterranean mussel</name>
    <dbReference type="NCBI Taxonomy" id="29158"/>
    <lineage>
        <taxon>Eukaryota</taxon>
        <taxon>Metazoa</taxon>
        <taxon>Spiralia</taxon>
        <taxon>Lophotrochozoa</taxon>
        <taxon>Mollusca</taxon>
        <taxon>Bivalvia</taxon>
        <taxon>Autobranchia</taxon>
        <taxon>Pteriomorphia</taxon>
        <taxon>Mytilida</taxon>
        <taxon>Mytiloidea</taxon>
        <taxon>Mytilidae</taxon>
        <taxon>Mytilinae</taxon>
        <taxon>Mytilus</taxon>
    </lineage>
</organism>
<dbReference type="Gene3D" id="2.120.10.30">
    <property type="entry name" value="TolB, C-terminal domain"/>
    <property type="match status" value="1"/>
</dbReference>
<evidence type="ECO:0000313" key="4">
    <source>
        <dbReference type="Proteomes" id="UP000596742"/>
    </source>
</evidence>
<keyword evidence="1" id="KW-0479">Metal-binding</keyword>
<evidence type="ECO:0000259" key="2">
    <source>
        <dbReference type="PROSITE" id="PS50119"/>
    </source>
</evidence>
<dbReference type="InterPro" id="IPR011042">
    <property type="entry name" value="6-blade_b-propeller_TolB-like"/>
</dbReference>
<dbReference type="Proteomes" id="UP000596742">
    <property type="component" value="Unassembled WGS sequence"/>
</dbReference>
<evidence type="ECO:0000256" key="1">
    <source>
        <dbReference type="PROSITE-ProRule" id="PRU00024"/>
    </source>
</evidence>
<dbReference type="GO" id="GO:0008270">
    <property type="term" value="F:zinc ion binding"/>
    <property type="evidence" value="ECO:0007669"/>
    <property type="project" value="UniProtKB-KW"/>
</dbReference>